<dbReference type="SUPFAM" id="SSF103473">
    <property type="entry name" value="MFS general substrate transporter"/>
    <property type="match status" value="1"/>
</dbReference>
<organism evidence="7 8">
    <name type="scientific">Rhynchospora pubera</name>
    <dbReference type="NCBI Taxonomy" id="906938"/>
    <lineage>
        <taxon>Eukaryota</taxon>
        <taxon>Viridiplantae</taxon>
        <taxon>Streptophyta</taxon>
        <taxon>Embryophyta</taxon>
        <taxon>Tracheophyta</taxon>
        <taxon>Spermatophyta</taxon>
        <taxon>Magnoliopsida</taxon>
        <taxon>Liliopsida</taxon>
        <taxon>Poales</taxon>
        <taxon>Cyperaceae</taxon>
        <taxon>Cyperoideae</taxon>
        <taxon>Rhynchosporeae</taxon>
        <taxon>Rhynchospora</taxon>
    </lineage>
</organism>
<comment type="subcellular location">
    <subcellularLocation>
        <location evidence="1">Membrane</location>
        <topology evidence="1">Multi-pass membrane protein</topology>
    </subcellularLocation>
</comment>
<sequence>MFFDRAAIVTEGDMLPSGYPNPWRLSTVHRVEELKSIIRMLPIWAVGILLITSLSHNHTFAIQQAHIMDRHMSRHFQIPAATLSIFTVLGMLISLAIYDRFFVPLACRFTKRPSGITYFQRMGIGLCIAMLSNVSAALVERRRRNAMNLHGVSISVFWLVPQYAIHGLAETFMSVGHMEFCYDQSPESMRSTATALFWLAASIGNYLGTALVTTVHNYTKNIGDWLQDDLNKAKLDNYYWLVTALQVLNLGYYILCAKYYTMKPLEVLEDDKDMKGSKIVGTKQEVELGSAKNGGNLV</sequence>
<proteinExistence type="inferred from homology"/>
<gene>
    <name evidence="7" type="ORF">LUZ62_035253</name>
</gene>
<keyword evidence="5 6" id="KW-0472">Membrane</keyword>
<name>A0AAV8F1A7_9POAL</name>
<dbReference type="Proteomes" id="UP001140206">
    <property type="component" value="Chromosome 2"/>
</dbReference>
<evidence type="ECO:0000313" key="8">
    <source>
        <dbReference type="Proteomes" id="UP001140206"/>
    </source>
</evidence>
<dbReference type="PANTHER" id="PTHR11654">
    <property type="entry name" value="OLIGOPEPTIDE TRANSPORTER-RELATED"/>
    <property type="match status" value="1"/>
</dbReference>
<evidence type="ECO:0000256" key="2">
    <source>
        <dbReference type="ARBA" id="ARBA00005982"/>
    </source>
</evidence>
<dbReference type="GO" id="GO:0016020">
    <property type="term" value="C:membrane"/>
    <property type="evidence" value="ECO:0007669"/>
    <property type="project" value="UniProtKB-SubCell"/>
</dbReference>
<dbReference type="EMBL" id="JAMFTS010000002">
    <property type="protein sequence ID" value="KAJ4784007.1"/>
    <property type="molecule type" value="Genomic_DNA"/>
</dbReference>
<comment type="similarity">
    <text evidence="2">Belongs to the major facilitator superfamily. Proton-dependent oligopeptide transporter (POT/PTR) (TC 2.A.17) family.</text>
</comment>
<evidence type="ECO:0000313" key="7">
    <source>
        <dbReference type="EMBL" id="KAJ4784007.1"/>
    </source>
</evidence>
<dbReference type="Pfam" id="PF00854">
    <property type="entry name" value="PTR2"/>
    <property type="match status" value="1"/>
</dbReference>
<feature type="transmembrane region" description="Helical" evidence="6">
    <location>
        <begin position="76"/>
        <end position="98"/>
    </location>
</feature>
<feature type="transmembrane region" description="Helical" evidence="6">
    <location>
        <begin position="37"/>
        <end position="55"/>
    </location>
</feature>
<feature type="transmembrane region" description="Helical" evidence="6">
    <location>
        <begin position="118"/>
        <end position="139"/>
    </location>
</feature>
<accession>A0AAV8F1A7</accession>
<evidence type="ECO:0000256" key="5">
    <source>
        <dbReference type="ARBA" id="ARBA00023136"/>
    </source>
</evidence>
<evidence type="ECO:0000256" key="4">
    <source>
        <dbReference type="ARBA" id="ARBA00022989"/>
    </source>
</evidence>
<evidence type="ECO:0000256" key="1">
    <source>
        <dbReference type="ARBA" id="ARBA00004141"/>
    </source>
</evidence>
<dbReference type="InterPro" id="IPR036259">
    <property type="entry name" value="MFS_trans_sf"/>
</dbReference>
<dbReference type="Gene3D" id="1.20.1250.20">
    <property type="entry name" value="MFS general substrate transporter like domains"/>
    <property type="match status" value="1"/>
</dbReference>
<dbReference type="AlphaFoldDB" id="A0AAV8F1A7"/>
<feature type="transmembrane region" description="Helical" evidence="6">
    <location>
        <begin position="195"/>
        <end position="218"/>
    </location>
</feature>
<feature type="transmembrane region" description="Helical" evidence="6">
    <location>
        <begin position="238"/>
        <end position="255"/>
    </location>
</feature>
<dbReference type="InterPro" id="IPR000109">
    <property type="entry name" value="POT_fam"/>
</dbReference>
<reference evidence="7" key="1">
    <citation type="submission" date="2022-08" db="EMBL/GenBank/DDBJ databases">
        <authorList>
            <person name="Marques A."/>
        </authorList>
    </citation>
    <scope>NUCLEOTIDE SEQUENCE</scope>
    <source>
        <strain evidence="7">RhyPub2mFocal</strain>
        <tissue evidence="7">Leaves</tissue>
    </source>
</reference>
<keyword evidence="4 6" id="KW-1133">Transmembrane helix</keyword>
<dbReference type="GO" id="GO:0022857">
    <property type="term" value="F:transmembrane transporter activity"/>
    <property type="evidence" value="ECO:0007669"/>
    <property type="project" value="InterPro"/>
</dbReference>
<evidence type="ECO:0000256" key="3">
    <source>
        <dbReference type="ARBA" id="ARBA00022692"/>
    </source>
</evidence>
<keyword evidence="8" id="KW-1185">Reference proteome</keyword>
<evidence type="ECO:0000256" key="6">
    <source>
        <dbReference type="SAM" id="Phobius"/>
    </source>
</evidence>
<protein>
    <submittedName>
        <fullName evidence="7">Major facilitator superfamily protein</fullName>
    </submittedName>
</protein>
<comment type="caution">
    <text evidence="7">The sequence shown here is derived from an EMBL/GenBank/DDBJ whole genome shotgun (WGS) entry which is preliminary data.</text>
</comment>
<keyword evidence="3 6" id="KW-0812">Transmembrane</keyword>